<comment type="caution">
    <text evidence="2">The sequence shown here is derived from an EMBL/GenBank/DDBJ whole genome shotgun (WGS) entry which is preliminary data.</text>
</comment>
<keyword evidence="3" id="KW-1185">Reference proteome</keyword>
<sequence length="168" mass="18857">MPRTEEAPCSNKGPEKYGPSSIISRFASPETSASIIKKEEDLYRVRRGFPEKQPVRSTFPPSSLANPIDSEEDTPRCLGRMRTGQTSTLLSPLRRKATPHPRALRKPQARGKGEAHFSYLNSRPMGERHPSDGRPAIRAVTDHNTTAKAISYLTWKWNKRKMDVTSNG</sequence>
<dbReference type="Proteomes" id="UP000499080">
    <property type="component" value="Unassembled WGS sequence"/>
</dbReference>
<feature type="region of interest" description="Disordered" evidence="1">
    <location>
        <begin position="52"/>
        <end position="142"/>
    </location>
</feature>
<dbReference type="EMBL" id="BGPR01001131">
    <property type="protein sequence ID" value="GBM46301.1"/>
    <property type="molecule type" value="Genomic_DNA"/>
</dbReference>
<protein>
    <submittedName>
        <fullName evidence="2">Uncharacterized protein</fullName>
    </submittedName>
</protein>
<organism evidence="2 3">
    <name type="scientific">Araneus ventricosus</name>
    <name type="common">Orbweaver spider</name>
    <name type="synonym">Epeira ventricosa</name>
    <dbReference type="NCBI Taxonomy" id="182803"/>
    <lineage>
        <taxon>Eukaryota</taxon>
        <taxon>Metazoa</taxon>
        <taxon>Ecdysozoa</taxon>
        <taxon>Arthropoda</taxon>
        <taxon>Chelicerata</taxon>
        <taxon>Arachnida</taxon>
        <taxon>Araneae</taxon>
        <taxon>Araneomorphae</taxon>
        <taxon>Entelegynae</taxon>
        <taxon>Araneoidea</taxon>
        <taxon>Araneidae</taxon>
        <taxon>Araneus</taxon>
    </lineage>
</organism>
<accession>A0A4Y2FYU1</accession>
<feature type="compositionally biased region" description="Basic residues" evidence="1">
    <location>
        <begin position="93"/>
        <end position="109"/>
    </location>
</feature>
<feature type="compositionally biased region" description="Polar residues" evidence="1">
    <location>
        <begin position="55"/>
        <end position="65"/>
    </location>
</feature>
<proteinExistence type="predicted"/>
<evidence type="ECO:0000313" key="2">
    <source>
        <dbReference type="EMBL" id="GBM46301.1"/>
    </source>
</evidence>
<gene>
    <name evidence="2" type="ORF">AVEN_87996_1</name>
</gene>
<dbReference type="AlphaFoldDB" id="A0A4Y2FYU1"/>
<feature type="region of interest" description="Disordered" evidence="1">
    <location>
        <begin position="1"/>
        <end position="25"/>
    </location>
</feature>
<evidence type="ECO:0000256" key="1">
    <source>
        <dbReference type="SAM" id="MobiDB-lite"/>
    </source>
</evidence>
<evidence type="ECO:0000313" key="3">
    <source>
        <dbReference type="Proteomes" id="UP000499080"/>
    </source>
</evidence>
<name>A0A4Y2FYU1_ARAVE</name>
<reference evidence="2 3" key="1">
    <citation type="journal article" date="2019" name="Sci. Rep.">
        <title>Orb-weaving spider Araneus ventricosus genome elucidates the spidroin gene catalogue.</title>
        <authorList>
            <person name="Kono N."/>
            <person name="Nakamura H."/>
            <person name="Ohtoshi R."/>
            <person name="Moran D.A.P."/>
            <person name="Shinohara A."/>
            <person name="Yoshida Y."/>
            <person name="Fujiwara M."/>
            <person name="Mori M."/>
            <person name="Tomita M."/>
            <person name="Arakawa K."/>
        </authorList>
    </citation>
    <scope>NUCLEOTIDE SEQUENCE [LARGE SCALE GENOMIC DNA]</scope>
</reference>